<dbReference type="InterPro" id="IPR037027">
    <property type="entry name" value="YqgF/RNaseH-like_dom_sf"/>
</dbReference>
<dbReference type="PANTHER" id="PTHR33317">
    <property type="entry name" value="POLYNUCLEOTIDYL TRANSFERASE, RIBONUCLEASE H-LIKE SUPERFAMILY PROTEIN"/>
    <property type="match status" value="1"/>
</dbReference>
<keyword evidence="4 5" id="KW-0378">Hydrolase</keyword>
<dbReference type="GO" id="GO:0005829">
    <property type="term" value="C:cytosol"/>
    <property type="evidence" value="ECO:0007669"/>
    <property type="project" value="TreeGrafter"/>
</dbReference>
<comment type="similarity">
    <text evidence="5">Belongs to the YqgF HJR family.</text>
</comment>
<dbReference type="HAMAP" id="MF_00651">
    <property type="entry name" value="Nuclease_YqgF"/>
    <property type="match status" value="1"/>
</dbReference>
<dbReference type="EMBL" id="DXGI01000318">
    <property type="protein sequence ID" value="HIW79126.1"/>
    <property type="molecule type" value="Genomic_DNA"/>
</dbReference>
<dbReference type="PANTHER" id="PTHR33317:SF4">
    <property type="entry name" value="POLYNUCLEOTIDYL TRANSFERASE, RIBONUCLEASE H-LIKE SUPERFAMILY PROTEIN"/>
    <property type="match status" value="1"/>
</dbReference>
<dbReference type="Pfam" id="PF03652">
    <property type="entry name" value="RuvX"/>
    <property type="match status" value="1"/>
</dbReference>
<evidence type="ECO:0000313" key="8">
    <source>
        <dbReference type="Proteomes" id="UP000824264"/>
    </source>
</evidence>
<dbReference type="GO" id="GO:0000967">
    <property type="term" value="P:rRNA 5'-end processing"/>
    <property type="evidence" value="ECO:0007669"/>
    <property type="project" value="UniProtKB-UniRule"/>
</dbReference>
<dbReference type="Gene3D" id="3.30.420.140">
    <property type="entry name" value="YqgF/RNase H-like domain"/>
    <property type="match status" value="1"/>
</dbReference>
<evidence type="ECO:0000256" key="4">
    <source>
        <dbReference type="ARBA" id="ARBA00022801"/>
    </source>
</evidence>
<reference evidence="7" key="1">
    <citation type="journal article" date="2021" name="PeerJ">
        <title>Extensive microbial diversity within the chicken gut microbiome revealed by metagenomics and culture.</title>
        <authorList>
            <person name="Gilroy R."/>
            <person name="Ravi A."/>
            <person name="Getino M."/>
            <person name="Pursley I."/>
            <person name="Horton D.L."/>
            <person name="Alikhan N.F."/>
            <person name="Baker D."/>
            <person name="Gharbi K."/>
            <person name="Hall N."/>
            <person name="Watson M."/>
            <person name="Adriaenssens E.M."/>
            <person name="Foster-Nyarko E."/>
            <person name="Jarju S."/>
            <person name="Secka A."/>
            <person name="Antonio M."/>
            <person name="Oren A."/>
            <person name="Chaudhuri R.R."/>
            <person name="La Ragione R."/>
            <person name="Hildebrand F."/>
            <person name="Pallen M.J."/>
        </authorList>
    </citation>
    <scope>NUCLEOTIDE SEQUENCE</scope>
    <source>
        <strain evidence="7">ChiSxjej5B17-1746</strain>
    </source>
</reference>
<dbReference type="CDD" id="cd16964">
    <property type="entry name" value="YqgF"/>
    <property type="match status" value="1"/>
</dbReference>
<keyword evidence="2 5" id="KW-0690">Ribosome biogenesis</keyword>
<dbReference type="InterPro" id="IPR006641">
    <property type="entry name" value="YqgF/RNaseH-like_dom"/>
</dbReference>
<evidence type="ECO:0000259" key="6">
    <source>
        <dbReference type="SMART" id="SM00732"/>
    </source>
</evidence>
<comment type="function">
    <text evidence="5">Could be a nuclease involved in processing of the 5'-end of pre-16S rRNA.</text>
</comment>
<evidence type="ECO:0000256" key="2">
    <source>
        <dbReference type="ARBA" id="ARBA00022517"/>
    </source>
</evidence>
<organism evidence="7 8">
    <name type="scientific">Candidatus Bilophila faecipullorum</name>
    <dbReference type="NCBI Taxonomy" id="2838482"/>
    <lineage>
        <taxon>Bacteria</taxon>
        <taxon>Pseudomonadati</taxon>
        <taxon>Thermodesulfobacteriota</taxon>
        <taxon>Desulfovibrionia</taxon>
        <taxon>Desulfovibrionales</taxon>
        <taxon>Desulfovibrionaceae</taxon>
        <taxon>Bilophila</taxon>
    </lineage>
</organism>
<comment type="caution">
    <text evidence="7">The sequence shown here is derived from an EMBL/GenBank/DDBJ whole genome shotgun (WGS) entry which is preliminary data.</text>
</comment>
<proteinExistence type="inferred from homology"/>
<dbReference type="AlphaFoldDB" id="A0A9D1UA32"/>
<name>A0A9D1UA32_9BACT</name>
<dbReference type="Proteomes" id="UP000824264">
    <property type="component" value="Unassembled WGS sequence"/>
</dbReference>
<evidence type="ECO:0000256" key="1">
    <source>
        <dbReference type="ARBA" id="ARBA00022490"/>
    </source>
</evidence>
<protein>
    <recommendedName>
        <fullName evidence="5">Putative pre-16S rRNA nuclease</fullName>
        <ecNumber evidence="5">3.1.-.-</ecNumber>
    </recommendedName>
</protein>
<dbReference type="SMART" id="SM00732">
    <property type="entry name" value="YqgFc"/>
    <property type="match status" value="1"/>
</dbReference>
<sequence>MKYLAIDYGQKRTGIAVSDSGGSMAFPRRTIQMRTREAFFEELLALLEAEAPDALVIGLPVNLDGEETLTTRQTRNFAKNLKKKTPLPIFWMEEALSSFEAEIDLRQAGRSAAKSRAVLDQQAAVRILQSFLDQPEGSRKAL</sequence>
<dbReference type="GO" id="GO:0004518">
    <property type="term" value="F:nuclease activity"/>
    <property type="evidence" value="ECO:0007669"/>
    <property type="project" value="UniProtKB-KW"/>
</dbReference>
<keyword evidence="3 5" id="KW-0540">Nuclease</keyword>
<evidence type="ECO:0000256" key="3">
    <source>
        <dbReference type="ARBA" id="ARBA00022722"/>
    </source>
</evidence>
<accession>A0A9D1UA32</accession>
<dbReference type="InterPro" id="IPR005227">
    <property type="entry name" value="YqgF"/>
</dbReference>
<gene>
    <name evidence="7" type="primary">ruvX</name>
    <name evidence="7" type="ORF">H9874_08290</name>
</gene>
<dbReference type="InterPro" id="IPR012337">
    <property type="entry name" value="RNaseH-like_sf"/>
</dbReference>
<dbReference type="GO" id="GO:0016788">
    <property type="term" value="F:hydrolase activity, acting on ester bonds"/>
    <property type="evidence" value="ECO:0007669"/>
    <property type="project" value="UniProtKB-UniRule"/>
</dbReference>
<feature type="domain" description="YqgF/RNase H-like" evidence="6">
    <location>
        <begin position="1"/>
        <end position="101"/>
    </location>
</feature>
<comment type="subcellular location">
    <subcellularLocation>
        <location evidence="5">Cytoplasm</location>
    </subcellularLocation>
</comment>
<evidence type="ECO:0000256" key="5">
    <source>
        <dbReference type="HAMAP-Rule" id="MF_00651"/>
    </source>
</evidence>
<evidence type="ECO:0000313" key="7">
    <source>
        <dbReference type="EMBL" id="HIW79126.1"/>
    </source>
</evidence>
<keyword evidence="1 5" id="KW-0963">Cytoplasm</keyword>
<dbReference type="EC" id="3.1.-.-" evidence="5"/>
<dbReference type="SUPFAM" id="SSF53098">
    <property type="entry name" value="Ribonuclease H-like"/>
    <property type="match status" value="1"/>
</dbReference>
<reference evidence="7" key="2">
    <citation type="submission" date="2021-04" db="EMBL/GenBank/DDBJ databases">
        <authorList>
            <person name="Gilroy R."/>
        </authorList>
    </citation>
    <scope>NUCLEOTIDE SEQUENCE</scope>
    <source>
        <strain evidence="7">ChiSxjej5B17-1746</strain>
    </source>
</reference>
<dbReference type="NCBIfam" id="TIGR00250">
    <property type="entry name" value="RNAse_H_YqgF"/>
    <property type="match status" value="1"/>
</dbReference>